<evidence type="ECO:0000256" key="1">
    <source>
        <dbReference type="ARBA" id="ARBA00023015"/>
    </source>
</evidence>
<sequence length="631" mass="71547">MQTDTISRLQNMSSIVKTPSPLGVQQQQQQQQQQQRVSSNNTGQLDNIFNSVKRQIDQWGENAKWKIDLVLLDNPQEQQQQQQLHPLLSPQHLHPNAITTPSNSNATMSLHCGDSIASLPVTSSIEYPWDYVAPSTNDWRQNSDDLQQKLRESIERQKYLEGVIWSQAEQIKHSPHIPDKDHAINTMKSIFLMSQNEQRTHYSLETNLLHKEIETLSKKLQKMASLLYDIENMELPPEDVQLDKDTLLSDRRLLIRKIHLAELRLSARDAEIDYLHEVLNSLKSSNTVSSPFLNNTTTSSTTSPKQSSSFGKKLRKGPPYLFQQQYSPRSSEVRSSEQHPLSGLDSLGIVADQMLSDPEFETCSSSTRGIISNEKRLRTRLDDRRSQRSIDSAATLLAMPQLMGPQRTPKGNFLVVLIVLLTCTKHSFLLLLEEQPSESPEAPPRQPFDHNIPKKPRSTYTRWTEAEDALLRKAVKKYGHSNWEACSKDVQGRSNIQCRNRWIRHLEHRIVDDPEDAEEEKESTPTPPPPPPPPASAPATAAPPKHKQNNSPNTTNNARQSPSIASLLNNSNDDQAYNYSPRTTPNQLYDSSSSSTYHIHPNYRPPSPMATPKGGKRRAPEESPSQQPNKW</sequence>
<dbReference type="InterPro" id="IPR051575">
    <property type="entry name" value="Myb-like_DNA-bd"/>
</dbReference>
<evidence type="ECO:0000313" key="8">
    <source>
        <dbReference type="EMBL" id="GAA5804229.1"/>
    </source>
</evidence>
<dbReference type="InterPro" id="IPR017930">
    <property type="entry name" value="Myb_dom"/>
</dbReference>
<feature type="region of interest" description="Disordered" evidence="5">
    <location>
        <begin position="289"/>
        <end position="316"/>
    </location>
</feature>
<organism evidence="8 9">
    <name type="scientific">Helicostylum pulchrum</name>
    <dbReference type="NCBI Taxonomy" id="562976"/>
    <lineage>
        <taxon>Eukaryota</taxon>
        <taxon>Fungi</taxon>
        <taxon>Fungi incertae sedis</taxon>
        <taxon>Mucoromycota</taxon>
        <taxon>Mucoromycotina</taxon>
        <taxon>Mucoromycetes</taxon>
        <taxon>Mucorales</taxon>
        <taxon>Mucorineae</taxon>
        <taxon>Mucoraceae</taxon>
        <taxon>Helicostylum</taxon>
    </lineage>
</organism>
<dbReference type="PANTHER" id="PTHR46621:SF1">
    <property type="entry name" value="SNRNA-ACTIVATING PROTEIN COMPLEX SUBUNIT 4"/>
    <property type="match status" value="1"/>
</dbReference>
<dbReference type="PANTHER" id="PTHR46621">
    <property type="entry name" value="SNRNA-ACTIVATING PROTEIN COMPLEX SUBUNIT 4"/>
    <property type="match status" value="1"/>
</dbReference>
<dbReference type="InterPro" id="IPR001005">
    <property type="entry name" value="SANT/Myb"/>
</dbReference>
<keyword evidence="2" id="KW-0238">DNA-binding</keyword>
<feature type="domain" description="Myb-like" evidence="6">
    <location>
        <begin position="455"/>
        <end position="506"/>
    </location>
</feature>
<feature type="compositionally biased region" description="Polar residues" evidence="5">
    <location>
        <begin position="549"/>
        <end position="597"/>
    </location>
</feature>
<evidence type="ECO:0000259" key="6">
    <source>
        <dbReference type="PROSITE" id="PS50090"/>
    </source>
</evidence>
<feature type="compositionally biased region" description="Pro residues" evidence="5">
    <location>
        <begin position="525"/>
        <end position="536"/>
    </location>
</feature>
<dbReference type="PROSITE" id="PS51294">
    <property type="entry name" value="HTH_MYB"/>
    <property type="match status" value="1"/>
</dbReference>
<proteinExistence type="predicted"/>
<evidence type="ECO:0000256" key="3">
    <source>
        <dbReference type="ARBA" id="ARBA00023163"/>
    </source>
</evidence>
<evidence type="ECO:0000256" key="5">
    <source>
        <dbReference type="SAM" id="MobiDB-lite"/>
    </source>
</evidence>
<dbReference type="InterPro" id="IPR009057">
    <property type="entry name" value="Homeodomain-like_sf"/>
</dbReference>
<feature type="region of interest" description="Disordered" evidence="5">
    <location>
        <begin position="437"/>
        <end position="460"/>
    </location>
</feature>
<gene>
    <name evidence="8" type="ORF">HPULCUR_009716</name>
</gene>
<dbReference type="EMBL" id="BAABUJ010000033">
    <property type="protein sequence ID" value="GAA5804229.1"/>
    <property type="molecule type" value="Genomic_DNA"/>
</dbReference>
<evidence type="ECO:0000256" key="4">
    <source>
        <dbReference type="ARBA" id="ARBA00023242"/>
    </source>
</evidence>
<protein>
    <submittedName>
        <fullName evidence="8">Uncharacterized protein</fullName>
    </submittedName>
</protein>
<comment type="caution">
    <text evidence="8">The sequence shown here is derived from an EMBL/GenBank/DDBJ whole genome shotgun (WGS) entry which is preliminary data.</text>
</comment>
<dbReference type="SMART" id="SM00717">
    <property type="entry name" value="SANT"/>
    <property type="match status" value="1"/>
</dbReference>
<dbReference type="Gene3D" id="1.10.10.60">
    <property type="entry name" value="Homeodomain-like"/>
    <property type="match status" value="1"/>
</dbReference>
<accession>A0ABP9YB92</accession>
<evidence type="ECO:0000256" key="2">
    <source>
        <dbReference type="ARBA" id="ARBA00023125"/>
    </source>
</evidence>
<dbReference type="Proteomes" id="UP001476247">
    <property type="component" value="Unassembled WGS sequence"/>
</dbReference>
<dbReference type="PROSITE" id="PS50090">
    <property type="entry name" value="MYB_LIKE"/>
    <property type="match status" value="1"/>
</dbReference>
<dbReference type="Pfam" id="PF00249">
    <property type="entry name" value="Myb_DNA-binding"/>
    <property type="match status" value="1"/>
</dbReference>
<dbReference type="SUPFAM" id="SSF46689">
    <property type="entry name" value="Homeodomain-like"/>
    <property type="match status" value="1"/>
</dbReference>
<feature type="region of interest" description="Disordered" evidence="5">
    <location>
        <begin position="509"/>
        <end position="631"/>
    </location>
</feature>
<name>A0ABP9YB92_9FUNG</name>
<reference evidence="8 9" key="1">
    <citation type="submission" date="2024-04" db="EMBL/GenBank/DDBJ databases">
        <title>genome sequences of Mucor flavus KT1a and Helicostylum pulchrum KT1b strains isolation_sourced from the surface of a dry-aged beef.</title>
        <authorList>
            <person name="Toyotome T."/>
            <person name="Hosono M."/>
            <person name="Torimaru M."/>
            <person name="Fukuda K."/>
            <person name="Mikami N."/>
        </authorList>
    </citation>
    <scope>NUCLEOTIDE SEQUENCE [LARGE SCALE GENOMIC DNA]</scope>
    <source>
        <strain evidence="8 9">KT1b</strain>
    </source>
</reference>
<evidence type="ECO:0000259" key="7">
    <source>
        <dbReference type="PROSITE" id="PS51294"/>
    </source>
</evidence>
<keyword evidence="9" id="KW-1185">Reference proteome</keyword>
<keyword evidence="4" id="KW-0539">Nucleus</keyword>
<dbReference type="CDD" id="cd00167">
    <property type="entry name" value="SANT"/>
    <property type="match status" value="1"/>
</dbReference>
<feature type="compositionally biased region" description="Low complexity" evidence="5">
    <location>
        <begin position="289"/>
        <end position="310"/>
    </location>
</feature>
<feature type="domain" description="HTH myb-type" evidence="7">
    <location>
        <begin position="455"/>
        <end position="510"/>
    </location>
</feature>
<evidence type="ECO:0000313" key="9">
    <source>
        <dbReference type="Proteomes" id="UP001476247"/>
    </source>
</evidence>
<keyword evidence="3" id="KW-0804">Transcription</keyword>
<keyword evidence="1" id="KW-0805">Transcription regulation</keyword>